<comment type="similarity">
    <text evidence="5">In the N-terminal section; belongs to the asparaginase 1 family.</text>
</comment>
<dbReference type="EC" id="3.5.1.1" evidence="1"/>
<reference evidence="12 13" key="1">
    <citation type="journal article" date="2015" name="Genome Biol. Evol.">
        <title>Phylogenomic analyses indicate that early fungi evolved digesting cell walls of algal ancestors of land plants.</title>
        <authorList>
            <person name="Chang Y."/>
            <person name="Wang S."/>
            <person name="Sekimoto S."/>
            <person name="Aerts A.L."/>
            <person name="Choi C."/>
            <person name="Clum A."/>
            <person name="LaButti K.M."/>
            <person name="Lindquist E.A."/>
            <person name="Yee Ngan C."/>
            <person name="Ohm R.A."/>
            <person name="Salamov A.A."/>
            <person name="Grigoriev I.V."/>
            <person name="Spatafora J.W."/>
            <person name="Berbee M.L."/>
        </authorList>
    </citation>
    <scope>NUCLEOTIDE SEQUENCE [LARGE SCALE GENOMIC DNA]</scope>
    <source>
        <strain evidence="12 13">JEL478</strain>
    </source>
</reference>
<gene>
    <name evidence="12" type="ORF">M427DRAFT_123458</name>
</gene>
<dbReference type="PANTHER" id="PTHR11707:SF28">
    <property type="entry name" value="60 KDA LYSOPHOSPHOLIPASE"/>
    <property type="match status" value="1"/>
</dbReference>
<dbReference type="Gene3D" id="1.25.40.20">
    <property type="entry name" value="Ankyrin repeat-containing domain"/>
    <property type="match status" value="2"/>
</dbReference>
<evidence type="ECO:0000259" key="11">
    <source>
        <dbReference type="Pfam" id="PF17763"/>
    </source>
</evidence>
<dbReference type="Pfam" id="PF17763">
    <property type="entry name" value="Asparaginase_C"/>
    <property type="match status" value="1"/>
</dbReference>
<evidence type="ECO:0000256" key="9">
    <source>
        <dbReference type="SAM" id="MobiDB-lite"/>
    </source>
</evidence>
<dbReference type="SMART" id="SM00870">
    <property type="entry name" value="Asparaginase"/>
    <property type="match status" value="1"/>
</dbReference>
<dbReference type="PROSITE" id="PS50088">
    <property type="entry name" value="ANK_REPEAT"/>
    <property type="match status" value="2"/>
</dbReference>
<evidence type="ECO:0000313" key="12">
    <source>
        <dbReference type="EMBL" id="KXS15782.1"/>
    </source>
</evidence>
<proteinExistence type="inferred from homology"/>
<dbReference type="InterPro" id="IPR020827">
    <property type="entry name" value="Asparaginase/glutaminase_AS1"/>
</dbReference>
<dbReference type="GO" id="GO:0006528">
    <property type="term" value="P:asparagine metabolic process"/>
    <property type="evidence" value="ECO:0007669"/>
    <property type="project" value="UniProtKB-ARBA"/>
</dbReference>
<dbReference type="SUPFAM" id="SSF53774">
    <property type="entry name" value="Glutaminase/Asparaginase"/>
    <property type="match status" value="1"/>
</dbReference>
<feature type="active site" evidence="7">
    <location>
        <position position="36"/>
    </location>
</feature>
<dbReference type="PRINTS" id="PR00139">
    <property type="entry name" value="ASNGLNASE"/>
</dbReference>
<dbReference type="InterPro" id="IPR006034">
    <property type="entry name" value="Asparaginase/glutaminase-like"/>
</dbReference>
<dbReference type="STRING" id="1344416.A0A139AG31"/>
<evidence type="ECO:0000256" key="1">
    <source>
        <dbReference type="ARBA" id="ARBA00012920"/>
    </source>
</evidence>
<evidence type="ECO:0000256" key="8">
    <source>
        <dbReference type="PROSITE-ProRule" id="PRU10100"/>
    </source>
</evidence>
<accession>A0A139AG31</accession>
<dbReference type="Pfam" id="PF12796">
    <property type="entry name" value="Ank_2"/>
    <property type="match status" value="1"/>
</dbReference>
<dbReference type="InterPro" id="IPR002110">
    <property type="entry name" value="Ankyrin_rpt"/>
</dbReference>
<dbReference type="PIRSF" id="PIRSF001220">
    <property type="entry name" value="L-ASNase_gatD"/>
    <property type="match status" value="1"/>
</dbReference>
<feature type="region of interest" description="Disordered" evidence="9">
    <location>
        <begin position="471"/>
        <end position="490"/>
    </location>
</feature>
<evidence type="ECO:0000256" key="5">
    <source>
        <dbReference type="ARBA" id="ARBA00061199"/>
    </source>
</evidence>
<evidence type="ECO:0000256" key="3">
    <source>
        <dbReference type="ARBA" id="ARBA00022801"/>
    </source>
</evidence>
<evidence type="ECO:0000259" key="10">
    <source>
        <dbReference type="Pfam" id="PF00710"/>
    </source>
</evidence>
<dbReference type="SFLD" id="SFLDS00057">
    <property type="entry name" value="Glutaminase/Asparaginase"/>
    <property type="match status" value="1"/>
</dbReference>
<dbReference type="SMART" id="SM00248">
    <property type="entry name" value="ANK"/>
    <property type="match status" value="3"/>
</dbReference>
<dbReference type="OrthoDB" id="542841at2759"/>
<keyword evidence="2" id="KW-0677">Repeat</keyword>
<evidence type="ECO:0000256" key="6">
    <source>
        <dbReference type="PROSITE-ProRule" id="PRU00023"/>
    </source>
</evidence>
<dbReference type="FunFam" id="3.40.50.40:FF:000001">
    <property type="entry name" value="L-asparaginase 1"/>
    <property type="match status" value="1"/>
</dbReference>
<dbReference type="Gene3D" id="3.40.50.40">
    <property type="match status" value="1"/>
</dbReference>
<dbReference type="CDD" id="cd08963">
    <property type="entry name" value="L-asparaginase_I"/>
    <property type="match status" value="1"/>
</dbReference>
<keyword evidence="4 6" id="KW-0040">ANK repeat</keyword>
<dbReference type="PIRSF" id="PIRSF500176">
    <property type="entry name" value="L_ASNase"/>
    <property type="match status" value="1"/>
</dbReference>
<feature type="compositionally biased region" description="Pro residues" evidence="9">
    <location>
        <begin position="801"/>
        <end position="811"/>
    </location>
</feature>
<protein>
    <recommendedName>
        <fullName evidence="1">asparaginase</fullName>
        <ecNumber evidence="1">3.5.1.1</ecNumber>
    </recommendedName>
</protein>
<keyword evidence="3" id="KW-0378">Hydrolase</keyword>
<dbReference type="Pfam" id="PF13857">
    <property type="entry name" value="Ank_5"/>
    <property type="match status" value="1"/>
</dbReference>
<dbReference type="InterPro" id="IPR027473">
    <property type="entry name" value="L-asparaginase_C"/>
</dbReference>
<dbReference type="InterPro" id="IPR040919">
    <property type="entry name" value="Asparaginase_C"/>
</dbReference>
<dbReference type="GO" id="GO:0004067">
    <property type="term" value="F:asparaginase activity"/>
    <property type="evidence" value="ECO:0007669"/>
    <property type="project" value="UniProtKB-UniRule"/>
</dbReference>
<evidence type="ECO:0000313" key="13">
    <source>
        <dbReference type="Proteomes" id="UP000070544"/>
    </source>
</evidence>
<evidence type="ECO:0000256" key="4">
    <source>
        <dbReference type="ARBA" id="ARBA00023043"/>
    </source>
</evidence>
<dbReference type="PROSITE" id="PS51732">
    <property type="entry name" value="ASN_GLN_ASE_3"/>
    <property type="match status" value="1"/>
</dbReference>
<dbReference type="Proteomes" id="UP000070544">
    <property type="component" value="Unassembled WGS sequence"/>
</dbReference>
<dbReference type="AlphaFoldDB" id="A0A139AG31"/>
<dbReference type="InterPro" id="IPR036152">
    <property type="entry name" value="Asp/glu_Ase-like_sf"/>
</dbReference>
<sequence>MEHPSAAVAVQLTSKATRDMIPQNVVKVLIIYTGGTIGMKNTPQHGYIPAPGFLARCLALSTRFHDPSGYAHAFGFPERSVDGLLSPNVPLVETVSADGNETPLKWSELERRASVMEGQEWPLFNAVNIPTTHSTTLLPASTSLTSADLPQINGTSYFRSNLPALISPASLYGKRTLYSVLEYDPLLDSAEMTMSDWVKIAIDVECNYGLFDAFIVLHGTDTMSYTASALSFLLEDLGKPVILTGSQIPLSELRNDAAENLLGALTVASHFNIAEVGLFFDNKLFRGNRTSKVDTVGLGAFASPNMQPLVELGVDITVNWPLILRPTTIRPFRAHKRLSTHVASLRIFPGLSSATVRAFLGGDVQGVVMESYGAGNAPTKAWLDELAKGCARGVVVVNTTQCAKGTVTDIYATGKALTAAGVVPGADMTPECALAKLSYLLSKSEIEGGNLVVDDIRQLLRIPLRGELTPPPQAHLLPSSPDPEPSTFSGRVLGAMRSAAEIETAATDSEDQHASTSASTAKLYATAATTTASRSTVKTPVHASALVSVLACRASAAFDAEDLQTLAVHHNLARHANQAPWDGRTALHVAASVGAAECVQVLLENGSSVYIKDVFGRTPLSEAMEGFLFRRRSGGLVTPTTATRAEGDQSPDWEGCVVLLRRAGAHFVGGTTSGQVLAAAVSYGGESGHVNEMVWRTAASGDLSGLQLLVECGADPSVSNSFGQTALHLASQGGHAAVVRYLAQLGRNRSSVQRDSTVNGRTTLRSPESPPDPHHNVPIPSVTTLTPIRVPSPVARLQGRTPPPQKLPPSSPLDLSQADRWGRTAADEARLGVANAQTGGDVTAAQRFLECVAYLEGSG</sequence>
<dbReference type="InterPro" id="IPR037152">
    <property type="entry name" value="L-asparaginase_N_sf"/>
</dbReference>
<evidence type="ECO:0000256" key="2">
    <source>
        <dbReference type="ARBA" id="ARBA00022737"/>
    </source>
</evidence>
<organism evidence="12 13">
    <name type="scientific">Gonapodya prolifera (strain JEL478)</name>
    <name type="common">Monoblepharis prolifera</name>
    <dbReference type="NCBI Taxonomy" id="1344416"/>
    <lineage>
        <taxon>Eukaryota</taxon>
        <taxon>Fungi</taxon>
        <taxon>Fungi incertae sedis</taxon>
        <taxon>Chytridiomycota</taxon>
        <taxon>Chytridiomycota incertae sedis</taxon>
        <taxon>Monoblepharidomycetes</taxon>
        <taxon>Monoblepharidales</taxon>
        <taxon>Gonapodyaceae</taxon>
        <taxon>Gonapodya</taxon>
    </lineage>
</organism>
<dbReference type="InterPro" id="IPR027474">
    <property type="entry name" value="L-asparaginase_N"/>
</dbReference>
<dbReference type="Pfam" id="PF00710">
    <property type="entry name" value="Asparaginase"/>
    <property type="match status" value="1"/>
</dbReference>
<feature type="domain" description="Asparaginase/glutaminase C-terminal" evidence="11">
    <location>
        <begin position="341"/>
        <end position="444"/>
    </location>
</feature>
<feature type="repeat" description="ANK" evidence="6">
    <location>
        <begin position="582"/>
        <end position="614"/>
    </location>
</feature>
<dbReference type="Gene3D" id="3.40.50.1170">
    <property type="entry name" value="L-asparaginase, N-terminal domain"/>
    <property type="match status" value="1"/>
</dbReference>
<dbReference type="InterPro" id="IPR036770">
    <property type="entry name" value="Ankyrin_rpt-contain_sf"/>
</dbReference>
<feature type="domain" description="L-asparaginase N-terminal" evidence="10">
    <location>
        <begin position="27"/>
        <end position="321"/>
    </location>
</feature>
<feature type="repeat" description="ANK" evidence="6">
    <location>
        <begin position="722"/>
        <end position="754"/>
    </location>
</feature>
<dbReference type="FunFam" id="3.40.50.1170:FF:000003">
    <property type="entry name" value="60 kDa lysophospholipase"/>
    <property type="match status" value="1"/>
</dbReference>
<dbReference type="EMBL" id="KQ965760">
    <property type="protein sequence ID" value="KXS15782.1"/>
    <property type="molecule type" value="Genomic_DNA"/>
</dbReference>
<dbReference type="InterPro" id="IPR041725">
    <property type="entry name" value="L-asparaginase_I"/>
</dbReference>
<feature type="active site" evidence="8">
    <location>
        <position position="220"/>
    </location>
</feature>
<dbReference type="SUPFAM" id="SSF48403">
    <property type="entry name" value="Ankyrin repeat"/>
    <property type="match status" value="1"/>
</dbReference>
<feature type="region of interest" description="Disordered" evidence="9">
    <location>
        <begin position="749"/>
        <end position="817"/>
    </location>
</feature>
<evidence type="ECO:0000256" key="7">
    <source>
        <dbReference type="PROSITE-ProRule" id="PRU10099"/>
    </source>
</evidence>
<dbReference type="PROSITE" id="PS00917">
    <property type="entry name" value="ASN_GLN_ASE_2"/>
    <property type="match status" value="1"/>
</dbReference>
<dbReference type="PROSITE" id="PS00144">
    <property type="entry name" value="ASN_GLN_ASE_1"/>
    <property type="match status" value="1"/>
</dbReference>
<dbReference type="PROSITE" id="PS50297">
    <property type="entry name" value="ANK_REP_REGION"/>
    <property type="match status" value="2"/>
</dbReference>
<feature type="compositionally biased region" description="Polar residues" evidence="9">
    <location>
        <begin position="749"/>
        <end position="766"/>
    </location>
</feature>
<dbReference type="InterPro" id="IPR027475">
    <property type="entry name" value="Asparaginase/glutaminase_AS2"/>
</dbReference>
<dbReference type="PANTHER" id="PTHR11707">
    <property type="entry name" value="L-ASPARAGINASE"/>
    <property type="match status" value="1"/>
</dbReference>
<keyword evidence="13" id="KW-1185">Reference proteome</keyword>
<name>A0A139AG31_GONPJ</name>